<evidence type="ECO:0000313" key="2">
    <source>
        <dbReference type="EMBL" id="KAH0463375.1"/>
    </source>
</evidence>
<proteinExistence type="predicted"/>
<dbReference type="InterPro" id="IPR036047">
    <property type="entry name" value="F-box-like_dom_sf"/>
</dbReference>
<dbReference type="EMBL" id="JAGFBR010000008">
    <property type="protein sequence ID" value="KAH0463375.1"/>
    <property type="molecule type" value="Genomic_DNA"/>
</dbReference>
<dbReference type="InterPro" id="IPR050796">
    <property type="entry name" value="SCF_F-box_component"/>
</dbReference>
<dbReference type="Proteomes" id="UP000775213">
    <property type="component" value="Unassembled WGS sequence"/>
</dbReference>
<dbReference type="SUPFAM" id="SSF81383">
    <property type="entry name" value="F-box domain"/>
    <property type="match status" value="1"/>
</dbReference>
<dbReference type="InterPro" id="IPR006527">
    <property type="entry name" value="F-box-assoc_dom_typ1"/>
</dbReference>
<organism evidence="2 3">
    <name type="scientific">Dendrobium chrysotoxum</name>
    <name type="common">Orchid</name>
    <dbReference type="NCBI Taxonomy" id="161865"/>
    <lineage>
        <taxon>Eukaryota</taxon>
        <taxon>Viridiplantae</taxon>
        <taxon>Streptophyta</taxon>
        <taxon>Embryophyta</taxon>
        <taxon>Tracheophyta</taxon>
        <taxon>Spermatophyta</taxon>
        <taxon>Magnoliopsida</taxon>
        <taxon>Liliopsida</taxon>
        <taxon>Asparagales</taxon>
        <taxon>Orchidaceae</taxon>
        <taxon>Epidendroideae</taxon>
        <taxon>Malaxideae</taxon>
        <taxon>Dendrobiinae</taxon>
        <taxon>Dendrobium</taxon>
    </lineage>
</organism>
<feature type="domain" description="F-box associated beta-propeller type 1" evidence="1">
    <location>
        <begin position="95"/>
        <end position="323"/>
    </location>
</feature>
<comment type="caution">
    <text evidence="2">The sequence shown here is derived from an EMBL/GenBank/DDBJ whole genome shotgun (WGS) entry which is preliminary data.</text>
</comment>
<name>A0AAV7H5R7_DENCH</name>
<gene>
    <name evidence="2" type="ORF">IEQ34_007957</name>
</gene>
<dbReference type="AlphaFoldDB" id="A0AAV7H5R7"/>
<accession>A0AAV7H5R7</accession>
<evidence type="ECO:0000259" key="1">
    <source>
        <dbReference type="Pfam" id="PF07734"/>
    </source>
</evidence>
<protein>
    <recommendedName>
        <fullName evidence="1">F-box associated beta-propeller type 1 domain-containing protein</fullName>
    </recommendedName>
</protein>
<dbReference type="Pfam" id="PF07734">
    <property type="entry name" value="FBA_1"/>
    <property type="match status" value="1"/>
</dbReference>
<dbReference type="PANTHER" id="PTHR31672">
    <property type="entry name" value="BNACNNG10540D PROTEIN"/>
    <property type="match status" value="1"/>
</dbReference>
<evidence type="ECO:0000313" key="3">
    <source>
        <dbReference type="Proteomes" id="UP000775213"/>
    </source>
</evidence>
<reference evidence="2 3" key="1">
    <citation type="journal article" date="2021" name="Hortic Res">
        <title>Chromosome-scale assembly of the Dendrobium chrysotoxum genome enhances the understanding of orchid evolution.</title>
        <authorList>
            <person name="Zhang Y."/>
            <person name="Zhang G.Q."/>
            <person name="Zhang D."/>
            <person name="Liu X.D."/>
            <person name="Xu X.Y."/>
            <person name="Sun W.H."/>
            <person name="Yu X."/>
            <person name="Zhu X."/>
            <person name="Wang Z.W."/>
            <person name="Zhao X."/>
            <person name="Zhong W.Y."/>
            <person name="Chen H."/>
            <person name="Yin W.L."/>
            <person name="Huang T."/>
            <person name="Niu S.C."/>
            <person name="Liu Z.J."/>
        </authorList>
    </citation>
    <scope>NUCLEOTIDE SEQUENCE [LARGE SCALE GENOMIC DNA]</scope>
    <source>
        <strain evidence="2">Lindl</strain>
    </source>
</reference>
<keyword evidence="3" id="KW-1185">Reference proteome</keyword>
<sequence length="371" mass="43515">MESQEDGCVLSEDNIYEIMIRVALLSLPSCLSVCRSWRRIGYLPCFGEEHSRRTTTASGFILQYFYCDEYHHTFISMHSLYGHPLPSSSLPPGRAQTLNIETVASTHGLLFCNIIPEYNSKNNINPRYYITRLGTTPYNLPIPNPNTSFDTCGIAIFCGVHNINETTYDFKIVRISMPKWGPIPVPNLNYCEILDSKARKWRRSNDLPYLWLRDKTGIVIKQKAYWIMDGIQNPRVDFSSCSVFAFDVKEEKGRILKGPEVKFITSNQVYEWRMIPYQERLCLVYMSNENINVWMMFTSDDNIHQWEWKGSYSTHYIKNYKFTFEDDTPNQKVVLLETLHRELWYDLHKRDLVGYIYPRTSILRISMDGNF</sequence>
<dbReference type="PANTHER" id="PTHR31672:SF8">
    <property type="entry name" value="F-BOX DOMAIN-CONTAINING PROTEIN"/>
    <property type="match status" value="1"/>
</dbReference>